<dbReference type="KEGG" id="mpl:Mpal_1194"/>
<evidence type="ECO:0000256" key="3">
    <source>
        <dbReference type="ARBA" id="ARBA00012513"/>
    </source>
</evidence>
<dbReference type="Pfam" id="PF09202">
    <property type="entry name" value="Rio2_N"/>
    <property type="match status" value="1"/>
</dbReference>
<organism evidence="14 15">
    <name type="scientific">Methanosphaerula palustris (strain ATCC BAA-1556 / DSM 19958 / E1-9c)</name>
    <dbReference type="NCBI Taxonomy" id="521011"/>
    <lineage>
        <taxon>Archaea</taxon>
        <taxon>Methanobacteriati</taxon>
        <taxon>Methanobacteriota</taxon>
        <taxon>Stenosarchaea group</taxon>
        <taxon>Methanomicrobia</taxon>
        <taxon>Methanomicrobiales</taxon>
        <taxon>Methanoregulaceae</taxon>
        <taxon>Methanosphaerula</taxon>
    </lineage>
</organism>
<dbReference type="GO" id="GO:0046872">
    <property type="term" value="F:metal ion binding"/>
    <property type="evidence" value="ECO:0007669"/>
    <property type="project" value="UniProtKB-KW"/>
</dbReference>
<dbReference type="EMBL" id="CP001338">
    <property type="protein sequence ID" value="ACL16532.1"/>
    <property type="molecule type" value="Genomic_DNA"/>
</dbReference>
<dbReference type="OrthoDB" id="50101at2157"/>
<keyword evidence="5" id="KW-0808">Transferase</keyword>
<evidence type="ECO:0000256" key="6">
    <source>
        <dbReference type="ARBA" id="ARBA00022723"/>
    </source>
</evidence>
<dbReference type="GO" id="GO:0005524">
    <property type="term" value="F:ATP binding"/>
    <property type="evidence" value="ECO:0007669"/>
    <property type="project" value="UniProtKB-KW"/>
</dbReference>
<dbReference type="CDD" id="cd05144">
    <property type="entry name" value="RIO2_C"/>
    <property type="match status" value="1"/>
</dbReference>
<protein>
    <recommendedName>
        <fullName evidence="3">non-specific serine/threonine protein kinase</fullName>
        <ecNumber evidence="3">2.7.11.1</ecNumber>
    </recommendedName>
</protein>
<dbReference type="InterPro" id="IPR000687">
    <property type="entry name" value="RIO_kinase"/>
</dbReference>
<dbReference type="EC" id="2.7.11.1" evidence="3"/>
<dbReference type="GO" id="GO:0030688">
    <property type="term" value="C:preribosome, small subunit precursor"/>
    <property type="evidence" value="ECO:0007669"/>
    <property type="project" value="TreeGrafter"/>
</dbReference>
<dbReference type="AlphaFoldDB" id="B8GHC7"/>
<evidence type="ECO:0000313" key="15">
    <source>
        <dbReference type="Proteomes" id="UP000002457"/>
    </source>
</evidence>
<dbReference type="GO" id="GO:0004674">
    <property type="term" value="F:protein serine/threonine kinase activity"/>
    <property type="evidence" value="ECO:0007669"/>
    <property type="project" value="UniProtKB-KW"/>
</dbReference>
<keyword evidence="7" id="KW-0547">Nucleotide-binding</keyword>
<evidence type="ECO:0000256" key="2">
    <source>
        <dbReference type="ARBA" id="ARBA00009196"/>
    </source>
</evidence>
<dbReference type="SUPFAM" id="SSF46785">
    <property type="entry name" value="Winged helix' DNA-binding domain"/>
    <property type="match status" value="1"/>
</dbReference>
<dbReference type="GO" id="GO:0005829">
    <property type="term" value="C:cytosol"/>
    <property type="evidence" value="ECO:0007669"/>
    <property type="project" value="TreeGrafter"/>
</dbReference>
<comment type="catalytic activity">
    <reaction evidence="11">
        <text>L-threonyl-[protein] + ATP = O-phospho-L-threonyl-[protein] + ADP + H(+)</text>
        <dbReference type="Rhea" id="RHEA:46608"/>
        <dbReference type="Rhea" id="RHEA-COMP:11060"/>
        <dbReference type="Rhea" id="RHEA-COMP:11605"/>
        <dbReference type="ChEBI" id="CHEBI:15378"/>
        <dbReference type="ChEBI" id="CHEBI:30013"/>
        <dbReference type="ChEBI" id="CHEBI:30616"/>
        <dbReference type="ChEBI" id="CHEBI:61977"/>
        <dbReference type="ChEBI" id="CHEBI:456216"/>
        <dbReference type="EC" id="2.7.11.1"/>
    </reaction>
</comment>
<dbReference type="SMART" id="SM00090">
    <property type="entry name" value="RIO"/>
    <property type="match status" value="1"/>
</dbReference>
<evidence type="ECO:0000256" key="11">
    <source>
        <dbReference type="ARBA" id="ARBA00047899"/>
    </source>
</evidence>
<keyword evidence="6" id="KW-0479">Metal-binding</keyword>
<evidence type="ECO:0000256" key="10">
    <source>
        <dbReference type="ARBA" id="ARBA00022842"/>
    </source>
</evidence>
<keyword evidence="4" id="KW-0723">Serine/threonine-protein kinase</keyword>
<comment type="similarity">
    <text evidence="2">Belongs to the protein kinase superfamily. RIO-type Ser/Thr kinase family.</text>
</comment>
<evidence type="ECO:0000259" key="13">
    <source>
        <dbReference type="SMART" id="SM00090"/>
    </source>
</evidence>
<keyword evidence="8" id="KW-0418">Kinase</keyword>
<reference evidence="14 15" key="1">
    <citation type="journal article" date="2015" name="Genome Announc.">
        <title>Complete Genome Sequence of Methanosphaerula palustris E1-9CT, a Hydrogenotrophic Methanogen Isolated from a Minerotrophic Fen Peatland.</title>
        <authorList>
            <person name="Cadillo-Quiroz H."/>
            <person name="Browne P."/>
            <person name="Kyrpides N."/>
            <person name="Woyke T."/>
            <person name="Goodwin L."/>
            <person name="Detter C."/>
            <person name="Yavitt J.B."/>
            <person name="Zinder S.H."/>
        </authorList>
    </citation>
    <scope>NUCLEOTIDE SEQUENCE [LARGE SCALE GENOMIC DNA]</scope>
    <source>
        <strain evidence="15">ATCC BAA-1556 / DSM 19958 / E1-9c</strain>
    </source>
</reference>
<evidence type="ECO:0000256" key="1">
    <source>
        <dbReference type="ARBA" id="ARBA00001946"/>
    </source>
</evidence>
<gene>
    <name evidence="14" type="ordered locus">Mpal_1194</name>
</gene>
<dbReference type="GeneID" id="7271472"/>
<dbReference type="GO" id="GO:0030490">
    <property type="term" value="P:maturation of SSU-rRNA"/>
    <property type="evidence" value="ECO:0007669"/>
    <property type="project" value="TreeGrafter"/>
</dbReference>
<dbReference type="Proteomes" id="UP000002457">
    <property type="component" value="Chromosome"/>
</dbReference>
<dbReference type="FunFam" id="3.30.200.20:FF:000052">
    <property type="entry name" value="Serine/threonine-protein kinase RIO2"/>
    <property type="match status" value="1"/>
</dbReference>
<dbReference type="RefSeq" id="WP_012617851.1">
    <property type="nucleotide sequence ID" value="NC_011832.1"/>
</dbReference>
<sequence length="285" mass="32548">MPLSADTIRTLHPYEVKILLALEQLMKHYQWVPLEIIKKATKFSDSELDFRLRRLIARDMIRYDVVPYEGYSLIFNGYDSMALHALAKKKTISSLGCLIGEGKESRVFEALGLGPVALKFHRVGQRSFQSARVNREYMPGSTHCSWLYASRLSAEREFAALKILHESVNVPLPIDHNRHVIVMSFIPGVNLNKCTLEAPEEVFDEIIRNIRAAYLCGVIHADMSEFNIMVSDGEVTLIDWPQWIEPAHPNAIPILENDLGNLIAYFKRKYNLSYALEEIVQCVIT</sequence>
<dbReference type="Gene3D" id="1.10.510.10">
    <property type="entry name" value="Transferase(Phosphotransferase) domain 1"/>
    <property type="match status" value="1"/>
</dbReference>
<keyword evidence="9" id="KW-0067">ATP-binding</keyword>
<evidence type="ECO:0000256" key="4">
    <source>
        <dbReference type="ARBA" id="ARBA00022527"/>
    </source>
</evidence>
<dbReference type="InterPro" id="IPR018934">
    <property type="entry name" value="RIO_dom"/>
</dbReference>
<dbReference type="InterPro" id="IPR015285">
    <property type="entry name" value="RIO2_wHTH_N"/>
</dbReference>
<dbReference type="PANTHER" id="PTHR45852">
    <property type="entry name" value="SER/THR-PROTEIN KINASE RIO2"/>
    <property type="match status" value="1"/>
</dbReference>
<feature type="domain" description="RIO kinase" evidence="13">
    <location>
        <begin position="64"/>
        <end position="281"/>
    </location>
</feature>
<dbReference type="InterPro" id="IPR036390">
    <property type="entry name" value="WH_DNA-bd_sf"/>
</dbReference>
<evidence type="ECO:0000256" key="7">
    <source>
        <dbReference type="ARBA" id="ARBA00022741"/>
    </source>
</evidence>
<dbReference type="Gene3D" id="3.30.200.20">
    <property type="entry name" value="Phosphorylase Kinase, domain 1"/>
    <property type="match status" value="1"/>
</dbReference>
<evidence type="ECO:0000256" key="12">
    <source>
        <dbReference type="ARBA" id="ARBA00048679"/>
    </source>
</evidence>
<evidence type="ECO:0000256" key="9">
    <source>
        <dbReference type="ARBA" id="ARBA00022840"/>
    </source>
</evidence>
<evidence type="ECO:0000256" key="5">
    <source>
        <dbReference type="ARBA" id="ARBA00022679"/>
    </source>
</evidence>
<dbReference type="InterPro" id="IPR036388">
    <property type="entry name" value="WH-like_DNA-bd_sf"/>
</dbReference>
<keyword evidence="10" id="KW-0460">Magnesium</keyword>
<dbReference type="HOGENOM" id="CLU_018693_1_0_2"/>
<evidence type="ECO:0000313" key="14">
    <source>
        <dbReference type="EMBL" id="ACL16532.1"/>
    </source>
</evidence>
<accession>B8GHC7</accession>
<dbReference type="InterPro" id="IPR011009">
    <property type="entry name" value="Kinase-like_dom_sf"/>
</dbReference>
<proteinExistence type="inferred from homology"/>
<comment type="catalytic activity">
    <reaction evidence="12">
        <text>L-seryl-[protein] + ATP = O-phospho-L-seryl-[protein] + ADP + H(+)</text>
        <dbReference type="Rhea" id="RHEA:17989"/>
        <dbReference type="Rhea" id="RHEA-COMP:9863"/>
        <dbReference type="Rhea" id="RHEA-COMP:11604"/>
        <dbReference type="ChEBI" id="CHEBI:15378"/>
        <dbReference type="ChEBI" id="CHEBI:29999"/>
        <dbReference type="ChEBI" id="CHEBI:30616"/>
        <dbReference type="ChEBI" id="CHEBI:83421"/>
        <dbReference type="ChEBI" id="CHEBI:456216"/>
        <dbReference type="EC" id="2.7.11.1"/>
    </reaction>
</comment>
<evidence type="ECO:0000256" key="8">
    <source>
        <dbReference type="ARBA" id="ARBA00022777"/>
    </source>
</evidence>
<dbReference type="eggNOG" id="arCOG01181">
    <property type="taxonomic scope" value="Archaea"/>
</dbReference>
<dbReference type="InterPro" id="IPR030484">
    <property type="entry name" value="Rio2"/>
</dbReference>
<comment type="cofactor">
    <cofactor evidence="1">
        <name>Mg(2+)</name>
        <dbReference type="ChEBI" id="CHEBI:18420"/>
    </cofactor>
</comment>
<dbReference type="Pfam" id="PF01163">
    <property type="entry name" value="RIO1"/>
    <property type="match status" value="1"/>
</dbReference>
<dbReference type="PANTHER" id="PTHR45852:SF1">
    <property type="entry name" value="SERINE_THREONINE-PROTEIN KINASE RIO2"/>
    <property type="match status" value="1"/>
</dbReference>
<dbReference type="SUPFAM" id="SSF56112">
    <property type="entry name" value="Protein kinase-like (PK-like)"/>
    <property type="match status" value="1"/>
</dbReference>
<keyword evidence="15" id="KW-1185">Reference proteome</keyword>
<dbReference type="Gene3D" id="1.10.10.10">
    <property type="entry name" value="Winged helix-like DNA-binding domain superfamily/Winged helix DNA-binding domain"/>
    <property type="match status" value="1"/>
</dbReference>
<dbReference type="STRING" id="521011.Mpal_1194"/>
<name>B8GHC7_METPE</name>